<feature type="compositionally biased region" description="Basic and acidic residues" evidence="2">
    <location>
        <begin position="239"/>
        <end position="251"/>
    </location>
</feature>
<protein>
    <submittedName>
        <fullName evidence="3">Uncharacterized protein</fullName>
    </submittedName>
</protein>
<dbReference type="GeneID" id="24265774"/>
<feature type="region of interest" description="Disordered" evidence="2">
    <location>
        <begin position="296"/>
        <end position="316"/>
    </location>
</feature>
<dbReference type="OrthoDB" id="382202at2759"/>
<reference evidence="3 4" key="1">
    <citation type="submission" date="2014-03" db="EMBL/GenBank/DDBJ databases">
        <title>The Genome Sequence of Plasmodium fragile nilgiri.</title>
        <authorList>
            <consortium name="The Broad Institute Genomics Platform"/>
            <consortium name="The Broad Institute Genome Sequencing Center for Infectious Disease"/>
            <person name="Neafsey D."/>
            <person name="Duraisingh M."/>
            <person name="Young S.K."/>
            <person name="Zeng Q."/>
            <person name="Gargeya S."/>
            <person name="Abouelleil A."/>
            <person name="Alvarado L."/>
            <person name="Chapman S.B."/>
            <person name="Gainer-Dewar J."/>
            <person name="Goldberg J."/>
            <person name="Griggs A."/>
            <person name="Gujja S."/>
            <person name="Hansen M."/>
            <person name="Howarth C."/>
            <person name="Imamovic A."/>
            <person name="Larimer J."/>
            <person name="Pearson M."/>
            <person name="Poon T.W."/>
            <person name="Priest M."/>
            <person name="Roberts A."/>
            <person name="Saif S."/>
            <person name="Shea T."/>
            <person name="Sykes S."/>
            <person name="Wortman J."/>
            <person name="Nusbaum C."/>
            <person name="Birren B."/>
        </authorList>
    </citation>
    <scope>NUCLEOTIDE SEQUENCE [LARGE SCALE GENOMIC DNA]</scope>
    <source>
        <strain evidence="4">nilgiri</strain>
    </source>
</reference>
<proteinExistence type="predicted"/>
<dbReference type="VEuPathDB" id="PlasmoDB:AK88_00460"/>
<evidence type="ECO:0000313" key="3">
    <source>
        <dbReference type="EMBL" id="KJP89752.1"/>
    </source>
</evidence>
<name>A0A0D9QSH5_PLAFR</name>
<keyword evidence="4" id="KW-1185">Reference proteome</keyword>
<keyword evidence="1" id="KW-0175">Coiled coil</keyword>
<feature type="coiled-coil region" evidence="1">
    <location>
        <begin position="40"/>
        <end position="71"/>
    </location>
</feature>
<evidence type="ECO:0000256" key="2">
    <source>
        <dbReference type="SAM" id="MobiDB-lite"/>
    </source>
</evidence>
<dbReference type="Proteomes" id="UP000054561">
    <property type="component" value="Unassembled WGS sequence"/>
</dbReference>
<dbReference type="EMBL" id="KQ001648">
    <property type="protein sequence ID" value="KJP89752.1"/>
    <property type="molecule type" value="Genomic_DNA"/>
</dbReference>
<organism evidence="3 4">
    <name type="scientific">Plasmodium fragile</name>
    <dbReference type="NCBI Taxonomy" id="5857"/>
    <lineage>
        <taxon>Eukaryota</taxon>
        <taxon>Sar</taxon>
        <taxon>Alveolata</taxon>
        <taxon>Apicomplexa</taxon>
        <taxon>Aconoidasida</taxon>
        <taxon>Haemosporida</taxon>
        <taxon>Plasmodiidae</taxon>
        <taxon>Plasmodium</taxon>
        <taxon>Plasmodium (Plasmodium)</taxon>
    </lineage>
</organism>
<dbReference type="OMA" id="TKNICSC"/>
<evidence type="ECO:0000256" key="1">
    <source>
        <dbReference type="SAM" id="Coils"/>
    </source>
</evidence>
<evidence type="ECO:0000313" key="4">
    <source>
        <dbReference type="Proteomes" id="UP000054561"/>
    </source>
</evidence>
<feature type="compositionally biased region" description="Basic and acidic residues" evidence="2">
    <location>
        <begin position="300"/>
        <end position="310"/>
    </location>
</feature>
<feature type="region of interest" description="Disordered" evidence="2">
    <location>
        <begin position="225"/>
        <end position="251"/>
    </location>
</feature>
<gene>
    <name evidence="3" type="ORF">AK88_00460</name>
</gene>
<sequence>MPMLVGYFTHIIGGGIGCGPHTHTPAVLKESASKDDTTEMMNLEKDKQVLKERLQEELQRLRGGRERGKRRSEKKKKKKGILYTQIESKYIGKILYDTFCHSRGARRYNKCYPFQLCCVKRKIHIGKESKQIVVRWTDRAIPTETAFQLIRREKDFFIFLKITHYVKKELLGKAEDGSLSPLIVFLYDVATAGRDGIDKRQTERQSGGCTHDSLTNVGCQNGGNFPLPQLDEVQGGEANSKREPPPSKGDSKKFVDRYLLLVHYRTYHKVTLSPFLNSLISAKFNHSQNRFHLNSTSTQEQHRGHNEWKDNGSTLSTPHRRVITVHLKNDITGKVCHSKKSNSLVENVHGTQHRYTDGDVGNARDQVDLCITTPLSGKQRKWLKFYRPKKYKYYPSPQNETNCAEQIYQLLKEPNCHIHIYTCKMERGKEIFLTFHKMTKSFFVFISPILGILNGGDQYQIVCLSNELRKDTTPTECALVKERVTSLPPPVITSFLEELSHSIRVMYKQKKKLIRKLQKYLTNRTLKGYIKFRRFGKNVQNKQKIYSYTFYDIEDNFFLAKEEYSTEVITGDPQRRHQKYPPTQGIPNLLHKIEPILTQCNLFNPKVDVHFAQRRLEQVCTNVTHMLTWCRQFRMSIRWTKRSECICVYFVRKDFPPILNTNWCGRDGPLMECTTGYTHPSPSHKNDKNTGTENQQKKSLQQVQLLYAFQVLSTRGIIFKIMKRVCFLLFSLSHKREKFANWDLVHMLRHVHHVVVAFPYLYVCYAQEGRSSSVHTSTREKRNGLGQLSLAHFHPHAEGLQRLKRKRKKAIRRIFLKEGEFPFLLKMHKLLLYFYLYVIGNLCQTWLNNAGGSRGTPKQGGEKATCKEALQRSRFDEFIKQIKREKWKKKIYLYLRNGMGVLLKRDKKGATHTGEQLSNKSHILERGARGTKGTFMNTFILRPVCMDEHFSGGAEATPEGVRGDSGVDYEEVLSAHRATAAKTVNAANAANAAKPANMGTPLNSRGKSPMAHAEKEDYANFFKLRNMKKTVRILGPALMDKMADKLYVGRNALLNVNAHRVELLGIVNQFEEEAKGVLLYVREALSHRGDIITTSQHDHGDPPPNLNEEEVQRLLHHICKKKRVNKNLSIFNIPGGCTGRGKLRHVSKAKVNNKVVKSFFRLEKCPHEKRPLEESIRLGNRSGTHKVALKYLVHFVNGHITFAVNIFSKNHQKWGHSTNRVYFLNVCKNDVLKNMLIEKTIHFLEDLLTYVQENLPFVENEKTHAPQTHHFSYNVCKIFCYELKQGKCDMKKIYKVKPEGEFYVHLFTLTSQATAFLYSTGVGGGLCNPFFVKFFEPSKFYDAFVESVNGVI</sequence>
<accession>A0A0D9QSH5</accession>
<dbReference type="RefSeq" id="XP_012333534.1">
    <property type="nucleotide sequence ID" value="XM_012478111.1"/>
</dbReference>